<dbReference type="AlphaFoldDB" id="A0A6A3M9V9"/>
<dbReference type="EMBL" id="QXFT01002775">
    <property type="protein sequence ID" value="KAE9293321.1"/>
    <property type="molecule type" value="Genomic_DNA"/>
</dbReference>
<proteinExistence type="predicted"/>
<keyword evidence="5" id="KW-1185">Reference proteome</keyword>
<evidence type="ECO:0000313" key="6">
    <source>
        <dbReference type="Proteomes" id="UP000435112"/>
    </source>
</evidence>
<evidence type="ECO:0000313" key="2">
    <source>
        <dbReference type="EMBL" id="KAE9040829.1"/>
    </source>
</evidence>
<dbReference type="Proteomes" id="UP000429607">
    <property type="component" value="Unassembled WGS sequence"/>
</dbReference>
<evidence type="ECO:0000313" key="1">
    <source>
        <dbReference type="EMBL" id="KAE9026455.1"/>
    </source>
</evidence>
<name>A0A6A3M9V9_9STRA</name>
<gene>
    <name evidence="1" type="ORF">PR001_g12192</name>
    <name evidence="2" type="ORF">PR002_g4778</name>
    <name evidence="3" type="ORF">PR003_g24533</name>
</gene>
<comment type="caution">
    <text evidence="1">The sequence shown here is derived from an EMBL/GenBank/DDBJ whole genome shotgun (WGS) entry which is preliminary data.</text>
</comment>
<accession>A0A6A3M9V9</accession>
<protein>
    <submittedName>
        <fullName evidence="1">Uncharacterized protein</fullName>
    </submittedName>
</protein>
<evidence type="ECO:0000313" key="5">
    <source>
        <dbReference type="Proteomes" id="UP000434957"/>
    </source>
</evidence>
<evidence type="ECO:0000313" key="3">
    <source>
        <dbReference type="EMBL" id="KAE9293321.1"/>
    </source>
</evidence>
<sequence>MYDGKVIDLASMKFFKQQQIALHVAAKYANCDGSHTHRSLEEA</sequence>
<evidence type="ECO:0000313" key="4">
    <source>
        <dbReference type="Proteomes" id="UP000429607"/>
    </source>
</evidence>
<dbReference type="EMBL" id="QXFU01000192">
    <property type="protein sequence ID" value="KAE9040829.1"/>
    <property type="molecule type" value="Genomic_DNA"/>
</dbReference>
<dbReference type="Proteomes" id="UP000434957">
    <property type="component" value="Unassembled WGS sequence"/>
</dbReference>
<dbReference type="Proteomes" id="UP000435112">
    <property type="component" value="Unassembled WGS sequence"/>
</dbReference>
<dbReference type="EMBL" id="QXFV01000782">
    <property type="protein sequence ID" value="KAE9026455.1"/>
    <property type="molecule type" value="Genomic_DNA"/>
</dbReference>
<reference evidence="4 6" key="1">
    <citation type="submission" date="2018-09" db="EMBL/GenBank/DDBJ databases">
        <title>Genomic investigation of the strawberry pathogen Phytophthora fragariae indicates pathogenicity is determined by transcriptional variation in three key races.</title>
        <authorList>
            <person name="Adams T.M."/>
            <person name="Armitage A.D."/>
            <person name="Sobczyk M.K."/>
            <person name="Bates H.J."/>
            <person name="Dunwell J.M."/>
            <person name="Nellist C.F."/>
            <person name="Harrison R.J."/>
        </authorList>
    </citation>
    <scope>NUCLEOTIDE SEQUENCE [LARGE SCALE GENOMIC DNA]</scope>
    <source>
        <strain evidence="1 4">SCRP249</strain>
        <strain evidence="2 6">SCRP324</strain>
        <strain evidence="3 5">SCRP333</strain>
    </source>
</reference>
<dbReference type="OrthoDB" id="10349904at2759"/>
<organism evidence="1 4">
    <name type="scientific">Phytophthora rubi</name>
    <dbReference type="NCBI Taxonomy" id="129364"/>
    <lineage>
        <taxon>Eukaryota</taxon>
        <taxon>Sar</taxon>
        <taxon>Stramenopiles</taxon>
        <taxon>Oomycota</taxon>
        <taxon>Peronosporomycetes</taxon>
        <taxon>Peronosporales</taxon>
        <taxon>Peronosporaceae</taxon>
        <taxon>Phytophthora</taxon>
    </lineage>
</organism>